<dbReference type="AlphaFoldDB" id="A0A9D4GXH8"/>
<gene>
    <name evidence="1" type="ORF">DPMN_123454</name>
</gene>
<comment type="caution">
    <text evidence="1">The sequence shown here is derived from an EMBL/GenBank/DDBJ whole genome shotgun (WGS) entry which is preliminary data.</text>
</comment>
<reference evidence="1" key="2">
    <citation type="submission" date="2020-11" db="EMBL/GenBank/DDBJ databases">
        <authorList>
            <person name="McCartney M.A."/>
            <person name="Auch B."/>
            <person name="Kono T."/>
            <person name="Mallez S."/>
            <person name="Becker A."/>
            <person name="Gohl D.M."/>
            <person name="Silverstein K.A.T."/>
            <person name="Koren S."/>
            <person name="Bechman K.B."/>
            <person name="Herman A."/>
            <person name="Abrahante J.E."/>
            <person name="Garbe J."/>
        </authorList>
    </citation>
    <scope>NUCLEOTIDE SEQUENCE</scope>
    <source>
        <strain evidence="1">Duluth1</strain>
        <tissue evidence="1">Whole animal</tissue>
    </source>
</reference>
<dbReference type="EMBL" id="JAIWYP010000005">
    <property type="protein sequence ID" value="KAH3821687.1"/>
    <property type="molecule type" value="Genomic_DNA"/>
</dbReference>
<protein>
    <submittedName>
        <fullName evidence="1">Uncharacterized protein</fullName>
    </submittedName>
</protein>
<accession>A0A9D4GXH8</accession>
<name>A0A9D4GXH8_DREPO</name>
<evidence type="ECO:0000313" key="2">
    <source>
        <dbReference type="Proteomes" id="UP000828390"/>
    </source>
</evidence>
<evidence type="ECO:0000313" key="1">
    <source>
        <dbReference type="EMBL" id="KAH3821687.1"/>
    </source>
</evidence>
<organism evidence="1 2">
    <name type="scientific">Dreissena polymorpha</name>
    <name type="common">Zebra mussel</name>
    <name type="synonym">Mytilus polymorpha</name>
    <dbReference type="NCBI Taxonomy" id="45954"/>
    <lineage>
        <taxon>Eukaryota</taxon>
        <taxon>Metazoa</taxon>
        <taxon>Spiralia</taxon>
        <taxon>Lophotrochozoa</taxon>
        <taxon>Mollusca</taxon>
        <taxon>Bivalvia</taxon>
        <taxon>Autobranchia</taxon>
        <taxon>Heteroconchia</taxon>
        <taxon>Euheterodonta</taxon>
        <taxon>Imparidentia</taxon>
        <taxon>Neoheterodontei</taxon>
        <taxon>Myida</taxon>
        <taxon>Dreissenoidea</taxon>
        <taxon>Dreissenidae</taxon>
        <taxon>Dreissena</taxon>
    </lineage>
</organism>
<sequence length="51" mass="5797">MAQPDIPTDLRWQDTTEEEMRAFLAINILMGINHPPMPRCSGRLIPSSTML</sequence>
<dbReference type="Proteomes" id="UP000828390">
    <property type="component" value="Unassembled WGS sequence"/>
</dbReference>
<keyword evidence="2" id="KW-1185">Reference proteome</keyword>
<reference evidence="1" key="1">
    <citation type="journal article" date="2019" name="bioRxiv">
        <title>The Genome of the Zebra Mussel, Dreissena polymorpha: A Resource for Invasive Species Research.</title>
        <authorList>
            <person name="McCartney M.A."/>
            <person name="Auch B."/>
            <person name="Kono T."/>
            <person name="Mallez S."/>
            <person name="Zhang Y."/>
            <person name="Obille A."/>
            <person name="Becker A."/>
            <person name="Abrahante J.E."/>
            <person name="Garbe J."/>
            <person name="Badalamenti J.P."/>
            <person name="Herman A."/>
            <person name="Mangelson H."/>
            <person name="Liachko I."/>
            <person name="Sullivan S."/>
            <person name="Sone E.D."/>
            <person name="Koren S."/>
            <person name="Silverstein K.A.T."/>
            <person name="Beckman K.B."/>
            <person name="Gohl D.M."/>
        </authorList>
    </citation>
    <scope>NUCLEOTIDE SEQUENCE</scope>
    <source>
        <strain evidence="1">Duluth1</strain>
        <tissue evidence="1">Whole animal</tissue>
    </source>
</reference>
<proteinExistence type="predicted"/>